<evidence type="ECO:0000313" key="2">
    <source>
        <dbReference type="EMBL" id="ETO02110.1"/>
    </source>
</evidence>
<evidence type="ECO:0000256" key="1">
    <source>
        <dbReference type="SAM" id="SignalP"/>
    </source>
</evidence>
<protein>
    <submittedName>
        <fullName evidence="2">Uncharacterized protein</fullName>
    </submittedName>
</protein>
<sequence length="345" mass="39086">MKLSMQNFLQFCYWWIIITIPFCNSSTLNQTFYGVVLQQGDDGLEGYTAFITDDYITTNISLGIFYSNYSHSEGCFGLDSYYWSYYTTNIMNESAMCTNLFVISPLDSTYMFGQFENETIALYCLDQMDYPLLNVAKDVSSSSVYVSYMSPTEFKVNTVLSSRIPEELLTENTTMLTSLFSSPDIFNCYLCVGNYPAFVVFNIFEDMQYEVNLFQSNEYGCENTLQQQPIDNYTFAFMFGSDIPLEVNVIAQAKTSGQWYLGTLDFVLAPDEAVGWCFIKQTIDLPTNEEFLIADVNATAFQMVVLMSNGLYDVNLASGAVTLLGFEGDPQGVQEIASINYLNFY</sequence>
<evidence type="ECO:0000313" key="3">
    <source>
        <dbReference type="Proteomes" id="UP000023152"/>
    </source>
</evidence>
<reference evidence="2 3" key="1">
    <citation type="journal article" date="2013" name="Curr. Biol.">
        <title>The Genome of the Foraminiferan Reticulomyxa filosa.</title>
        <authorList>
            <person name="Glockner G."/>
            <person name="Hulsmann N."/>
            <person name="Schleicher M."/>
            <person name="Noegel A.A."/>
            <person name="Eichinger L."/>
            <person name="Gallinger C."/>
            <person name="Pawlowski J."/>
            <person name="Sierra R."/>
            <person name="Euteneuer U."/>
            <person name="Pillet L."/>
            <person name="Moustafa A."/>
            <person name="Platzer M."/>
            <person name="Groth M."/>
            <person name="Szafranski K."/>
            <person name="Schliwa M."/>
        </authorList>
    </citation>
    <scope>NUCLEOTIDE SEQUENCE [LARGE SCALE GENOMIC DNA]</scope>
</reference>
<feature type="signal peptide" evidence="1">
    <location>
        <begin position="1"/>
        <end position="25"/>
    </location>
</feature>
<name>X6LN08_RETFI</name>
<organism evidence="2 3">
    <name type="scientific">Reticulomyxa filosa</name>
    <dbReference type="NCBI Taxonomy" id="46433"/>
    <lineage>
        <taxon>Eukaryota</taxon>
        <taxon>Sar</taxon>
        <taxon>Rhizaria</taxon>
        <taxon>Retaria</taxon>
        <taxon>Foraminifera</taxon>
        <taxon>Monothalamids</taxon>
        <taxon>Reticulomyxidae</taxon>
        <taxon>Reticulomyxa</taxon>
    </lineage>
</organism>
<accession>X6LN08</accession>
<dbReference type="AlphaFoldDB" id="X6LN08"/>
<comment type="caution">
    <text evidence="2">The sequence shown here is derived from an EMBL/GenBank/DDBJ whole genome shotgun (WGS) entry which is preliminary data.</text>
</comment>
<dbReference type="Proteomes" id="UP000023152">
    <property type="component" value="Unassembled WGS sequence"/>
</dbReference>
<feature type="chain" id="PRO_5004974106" evidence="1">
    <location>
        <begin position="26"/>
        <end position="345"/>
    </location>
</feature>
<gene>
    <name evidence="2" type="ORF">RFI_35326</name>
</gene>
<keyword evidence="1" id="KW-0732">Signal</keyword>
<keyword evidence="3" id="KW-1185">Reference proteome</keyword>
<dbReference type="EMBL" id="ASPP01036675">
    <property type="protein sequence ID" value="ETO02110.1"/>
    <property type="molecule type" value="Genomic_DNA"/>
</dbReference>
<proteinExistence type="predicted"/>